<keyword evidence="5 10" id="KW-0440">LIM domain</keyword>
<dbReference type="InterPro" id="IPR049618">
    <property type="entry name" value="Lhx1/5_LIM1"/>
</dbReference>
<dbReference type="SMART" id="SM00389">
    <property type="entry name" value="HOX"/>
    <property type="match status" value="1"/>
</dbReference>
<evidence type="ECO:0000256" key="7">
    <source>
        <dbReference type="ARBA" id="ARBA00023155"/>
    </source>
</evidence>
<dbReference type="SUPFAM" id="SSF57716">
    <property type="entry name" value="Glucocorticoid receptor-like (DNA-binding domain)"/>
    <property type="match status" value="2"/>
</dbReference>
<dbReference type="GO" id="GO:0008270">
    <property type="term" value="F:zinc ion binding"/>
    <property type="evidence" value="ECO:0007669"/>
    <property type="project" value="InterPro"/>
</dbReference>
<feature type="domain" description="LIM zinc-binding" evidence="13">
    <location>
        <begin position="2"/>
        <end position="61"/>
    </location>
</feature>
<evidence type="ECO:0000313" key="16">
    <source>
        <dbReference type="Proteomes" id="UP001347796"/>
    </source>
</evidence>
<dbReference type="PROSITE" id="PS50071">
    <property type="entry name" value="HOMEOBOX_2"/>
    <property type="match status" value="1"/>
</dbReference>
<keyword evidence="3" id="KW-0677">Repeat</keyword>
<dbReference type="InterPro" id="IPR001781">
    <property type="entry name" value="Znf_LIM"/>
</dbReference>
<keyword evidence="8 9" id="KW-0539">Nucleus</keyword>
<comment type="caution">
    <text evidence="15">The sequence shown here is derived from an EMBL/GenBank/DDBJ whole genome shotgun (WGS) entry which is preliminary data.</text>
</comment>
<feature type="compositionally biased region" description="Polar residues" evidence="12">
    <location>
        <begin position="220"/>
        <end position="235"/>
    </location>
</feature>
<dbReference type="Pfam" id="PF00046">
    <property type="entry name" value="Homeodomain"/>
    <property type="match status" value="1"/>
</dbReference>
<dbReference type="Gene3D" id="2.10.110.10">
    <property type="entry name" value="Cysteine Rich Protein"/>
    <property type="match status" value="2"/>
</dbReference>
<dbReference type="InterPro" id="IPR050453">
    <property type="entry name" value="LIM_Homeobox_TF"/>
</dbReference>
<dbReference type="Pfam" id="PF00412">
    <property type="entry name" value="LIM"/>
    <property type="match status" value="2"/>
</dbReference>
<gene>
    <name evidence="15" type="ORF">SNE40_003193</name>
</gene>
<evidence type="ECO:0000256" key="1">
    <source>
        <dbReference type="ARBA" id="ARBA00004123"/>
    </source>
</evidence>
<keyword evidence="2 10" id="KW-0479">Metal-binding</keyword>
<evidence type="ECO:0000256" key="2">
    <source>
        <dbReference type="ARBA" id="ARBA00022723"/>
    </source>
</evidence>
<sequence length="489" mass="53791">MVHCAGCERPIADRFLLNVLDRAWHAKCVQCYDCKCNLTEKCFYREGKLYCRLDFFRRYGTKCAGCSHGISPNDLVRRARNKVFHLKCFTCMVCRKQLSTGEELYILDENKFICKEDYINSKFAGSDGEDDCDLDSGIDTQGNISDKEFCLEGDNSREGKENILSNITNNNNTNYLNNNNNNINNSSTNPLLSPSINSPSDIKEEPPLSPASCCPIGSPASVTSNMSDLGSGNRNTSDRQDSAVDLNANPPSNESNGSASPSGSINGEKGSGKDCGSGGQVGAKRRGPRTTIKAKQLEVLKAAFNATPKPTRHIREQLAQETGLNMRVIQVWFQNRRSKERRMKQLSALGARRHFFRNPRRMRALRPGEDMSDSPDMMGGPQFGYMGDNGGDFYPGYQGGYGEFFGMGPGQDGPGNMNFLPPSSQGMPIQGPDGSFMHPDMLPPSSTPEPLPPLHPDVNFGPMRSMNGPPFSQALAAQSLVHHPEMEAW</sequence>
<evidence type="ECO:0000256" key="3">
    <source>
        <dbReference type="ARBA" id="ARBA00022737"/>
    </source>
</evidence>
<keyword evidence="7 9" id="KW-0371">Homeobox</keyword>
<keyword evidence="6 9" id="KW-0238">DNA-binding</keyword>
<feature type="compositionally biased region" description="Low complexity" evidence="12">
    <location>
        <begin position="169"/>
        <end position="200"/>
    </location>
</feature>
<dbReference type="InterPro" id="IPR017970">
    <property type="entry name" value="Homeobox_CS"/>
</dbReference>
<comment type="subcellular location">
    <subcellularLocation>
        <location evidence="1 9 11">Nucleus</location>
    </subcellularLocation>
</comment>
<dbReference type="GO" id="GO:0000981">
    <property type="term" value="F:DNA-binding transcription factor activity, RNA polymerase II-specific"/>
    <property type="evidence" value="ECO:0007669"/>
    <property type="project" value="InterPro"/>
</dbReference>
<reference evidence="15 16" key="1">
    <citation type="submission" date="2024-01" db="EMBL/GenBank/DDBJ databases">
        <title>The genome of the rayed Mediterranean limpet Patella caerulea (Linnaeus, 1758).</title>
        <authorList>
            <person name="Anh-Thu Weber A."/>
            <person name="Halstead-Nussloch G."/>
        </authorList>
    </citation>
    <scope>NUCLEOTIDE SEQUENCE [LARGE SCALE GENOMIC DNA]</scope>
    <source>
        <strain evidence="15">AATW-2023a</strain>
        <tissue evidence="15">Whole specimen</tissue>
    </source>
</reference>
<dbReference type="InterPro" id="IPR001356">
    <property type="entry name" value="HD"/>
</dbReference>
<dbReference type="PANTHER" id="PTHR24208">
    <property type="entry name" value="LIM/HOMEOBOX PROTEIN LHX"/>
    <property type="match status" value="1"/>
</dbReference>
<dbReference type="FunFam" id="2.10.110.10:FF:000006">
    <property type="entry name" value="LIM homeobox transcription factor 1-beta"/>
    <property type="match status" value="1"/>
</dbReference>
<dbReference type="CDD" id="cd00086">
    <property type="entry name" value="homeodomain"/>
    <property type="match status" value="1"/>
</dbReference>
<dbReference type="FunFam" id="1.10.10.60:FF:000075">
    <property type="entry name" value="LIM/homeobox protein Lhx1"/>
    <property type="match status" value="1"/>
</dbReference>
<dbReference type="SUPFAM" id="SSF46689">
    <property type="entry name" value="Homeodomain-like"/>
    <property type="match status" value="1"/>
</dbReference>
<dbReference type="PROSITE" id="PS00478">
    <property type="entry name" value="LIM_DOMAIN_1"/>
    <property type="match status" value="2"/>
</dbReference>
<dbReference type="PROSITE" id="PS50023">
    <property type="entry name" value="LIM_DOMAIN_2"/>
    <property type="match status" value="2"/>
</dbReference>
<dbReference type="GO" id="GO:0030182">
    <property type="term" value="P:neuron differentiation"/>
    <property type="evidence" value="ECO:0007669"/>
    <property type="project" value="TreeGrafter"/>
</dbReference>
<evidence type="ECO:0000256" key="5">
    <source>
        <dbReference type="ARBA" id="ARBA00023038"/>
    </source>
</evidence>
<feature type="DNA-binding region" description="Homeobox" evidence="9">
    <location>
        <begin position="285"/>
        <end position="344"/>
    </location>
</feature>
<feature type="domain" description="Homeobox" evidence="14">
    <location>
        <begin position="283"/>
        <end position="343"/>
    </location>
</feature>
<feature type="compositionally biased region" description="Polar residues" evidence="12">
    <location>
        <begin position="249"/>
        <end position="265"/>
    </location>
</feature>
<name>A0AAN8K2I0_PATCE</name>
<evidence type="ECO:0000256" key="10">
    <source>
        <dbReference type="PROSITE-ProRule" id="PRU00125"/>
    </source>
</evidence>
<dbReference type="InterPro" id="IPR009057">
    <property type="entry name" value="Homeodomain-like_sf"/>
</dbReference>
<feature type="region of interest" description="Disordered" evidence="12">
    <location>
        <begin position="169"/>
        <end position="293"/>
    </location>
</feature>
<feature type="domain" description="LIM zinc-binding" evidence="13">
    <location>
        <begin position="62"/>
        <end position="124"/>
    </location>
</feature>
<protein>
    <submittedName>
        <fullName evidence="15">Uncharacterized protein</fullName>
    </submittedName>
</protein>
<dbReference type="EMBL" id="JAZGQO010000002">
    <property type="protein sequence ID" value="KAK6191528.1"/>
    <property type="molecule type" value="Genomic_DNA"/>
</dbReference>
<evidence type="ECO:0000256" key="9">
    <source>
        <dbReference type="PROSITE-ProRule" id="PRU00108"/>
    </source>
</evidence>
<evidence type="ECO:0000256" key="4">
    <source>
        <dbReference type="ARBA" id="ARBA00022833"/>
    </source>
</evidence>
<keyword evidence="4 10" id="KW-0862">Zinc</keyword>
<dbReference type="InterPro" id="IPR049619">
    <property type="entry name" value="Lhx1/5_LIM2"/>
</dbReference>
<accession>A0AAN8K2I0</accession>
<keyword evidence="16" id="KW-1185">Reference proteome</keyword>
<dbReference type="PANTHER" id="PTHR24208:SF105">
    <property type="entry name" value="DLIM1"/>
    <property type="match status" value="1"/>
</dbReference>
<dbReference type="SMART" id="SM00132">
    <property type="entry name" value="LIM"/>
    <property type="match status" value="2"/>
</dbReference>
<evidence type="ECO:0000256" key="8">
    <source>
        <dbReference type="ARBA" id="ARBA00023242"/>
    </source>
</evidence>
<evidence type="ECO:0000259" key="14">
    <source>
        <dbReference type="PROSITE" id="PS50071"/>
    </source>
</evidence>
<dbReference type="Gene3D" id="1.10.10.60">
    <property type="entry name" value="Homeodomain-like"/>
    <property type="match status" value="1"/>
</dbReference>
<evidence type="ECO:0000256" key="11">
    <source>
        <dbReference type="RuleBase" id="RU000682"/>
    </source>
</evidence>
<dbReference type="CDD" id="cd09375">
    <property type="entry name" value="LIM2_Lhx1_Lhx5"/>
    <property type="match status" value="1"/>
</dbReference>
<dbReference type="Proteomes" id="UP001347796">
    <property type="component" value="Unassembled WGS sequence"/>
</dbReference>
<evidence type="ECO:0000256" key="6">
    <source>
        <dbReference type="ARBA" id="ARBA00023125"/>
    </source>
</evidence>
<dbReference type="FunFam" id="2.10.110.10:FF:000046">
    <property type="entry name" value="LIM/homeobox protein Lhx1"/>
    <property type="match status" value="1"/>
</dbReference>
<evidence type="ECO:0000256" key="12">
    <source>
        <dbReference type="SAM" id="MobiDB-lite"/>
    </source>
</evidence>
<organism evidence="15 16">
    <name type="scientific">Patella caerulea</name>
    <name type="common">Rayed Mediterranean limpet</name>
    <dbReference type="NCBI Taxonomy" id="87958"/>
    <lineage>
        <taxon>Eukaryota</taxon>
        <taxon>Metazoa</taxon>
        <taxon>Spiralia</taxon>
        <taxon>Lophotrochozoa</taxon>
        <taxon>Mollusca</taxon>
        <taxon>Gastropoda</taxon>
        <taxon>Patellogastropoda</taxon>
        <taxon>Patelloidea</taxon>
        <taxon>Patellidae</taxon>
        <taxon>Patella</taxon>
    </lineage>
</organism>
<proteinExistence type="predicted"/>
<dbReference type="PROSITE" id="PS00027">
    <property type="entry name" value="HOMEOBOX_1"/>
    <property type="match status" value="1"/>
</dbReference>
<dbReference type="AlphaFoldDB" id="A0AAN8K2I0"/>
<dbReference type="GO" id="GO:0000977">
    <property type="term" value="F:RNA polymerase II transcription regulatory region sequence-specific DNA binding"/>
    <property type="evidence" value="ECO:0007669"/>
    <property type="project" value="TreeGrafter"/>
</dbReference>
<dbReference type="CDD" id="cd09367">
    <property type="entry name" value="LIM1_Lhx1_Lhx5"/>
    <property type="match status" value="1"/>
</dbReference>
<dbReference type="GO" id="GO:0005634">
    <property type="term" value="C:nucleus"/>
    <property type="evidence" value="ECO:0007669"/>
    <property type="project" value="UniProtKB-SubCell"/>
</dbReference>
<evidence type="ECO:0000259" key="13">
    <source>
        <dbReference type="PROSITE" id="PS50023"/>
    </source>
</evidence>
<evidence type="ECO:0000313" key="15">
    <source>
        <dbReference type="EMBL" id="KAK6191528.1"/>
    </source>
</evidence>